<comment type="caution">
    <text evidence="2">The sequence shown here is derived from an EMBL/GenBank/DDBJ whole genome shotgun (WGS) entry which is preliminary data.</text>
</comment>
<evidence type="ECO:0000256" key="1">
    <source>
        <dbReference type="SAM" id="Phobius"/>
    </source>
</evidence>
<dbReference type="EMBL" id="JAUHTR010000002">
    <property type="protein sequence ID" value="MDN4524023.1"/>
    <property type="molecule type" value="Genomic_DNA"/>
</dbReference>
<evidence type="ECO:0000313" key="3">
    <source>
        <dbReference type="Proteomes" id="UP001172721"/>
    </source>
</evidence>
<protein>
    <submittedName>
        <fullName evidence="2">Uncharacterized protein</fullName>
    </submittedName>
</protein>
<keyword evidence="1" id="KW-1133">Transmembrane helix</keyword>
<keyword evidence="3" id="KW-1185">Reference proteome</keyword>
<name>A0ABT8HTC3_9BACL</name>
<proteinExistence type="predicted"/>
<feature type="transmembrane region" description="Helical" evidence="1">
    <location>
        <begin position="21"/>
        <end position="51"/>
    </location>
</feature>
<dbReference type="RefSeq" id="WP_301165078.1">
    <property type="nucleotide sequence ID" value="NZ_JAUHTR010000002.1"/>
</dbReference>
<organism evidence="2 3">
    <name type="scientific">Fictibacillus fluitans</name>
    <dbReference type="NCBI Taxonomy" id="3058422"/>
    <lineage>
        <taxon>Bacteria</taxon>
        <taxon>Bacillati</taxon>
        <taxon>Bacillota</taxon>
        <taxon>Bacilli</taxon>
        <taxon>Bacillales</taxon>
        <taxon>Fictibacillaceae</taxon>
        <taxon>Fictibacillus</taxon>
    </lineage>
</organism>
<sequence length="104" mass="11630">MAEPQQRTPLWKKSGVTAARSVTLLFAIPVLTVLSLGLAICSAVVLAGGLLKTFGWKELHMEMLPGMHLPYWLDLPVSLIFCALFLVLSLWSRKKLKFFLQCTK</sequence>
<reference evidence="2" key="1">
    <citation type="submission" date="2023-07" db="EMBL/GenBank/DDBJ databases">
        <title>Fictibacillus sp. isolated from freshwater pond.</title>
        <authorList>
            <person name="Kirdat K."/>
            <person name="Bhat A."/>
            <person name="Mourya A."/>
            <person name="Yadav A."/>
        </authorList>
    </citation>
    <scope>NUCLEOTIDE SEQUENCE</scope>
    <source>
        <strain evidence="2">NE201</strain>
    </source>
</reference>
<keyword evidence="1" id="KW-0812">Transmembrane</keyword>
<dbReference type="Proteomes" id="UP001172721">
    <property type="component" value="Unassembled WGS sequence"/>
</dbReference>
<gene>
    <name evidence="2" type="ORF">QYB97_06035</name>
</gene>
<evidence type="ECO:0000313" key="2">
    <source>
        <dbReference type="EMBL" id="MDN4524023.1"/>
    </source>
</evidence>
<accession>A0ABT8HTC3</accession>
<keyword evidence="1" id="KW-0472">Membrane</keyword>
<feature type="transmembrane region" description="Helical" evidence="1">
    <location>
        <begin position="71"/>
        <end position="91"/>
    </location>
</feature>